<comment type="caution">
    <text evidence="2">The sequence shown here is derived from an EMBL/GenBank/DDBJ whole genome shotgun (WGS) entry which is preliminary data.</text>
</comment>
<reference evidence="2 3" key="1">
    <citation type="journal article" date="2015" name="BMC Genomics">
        <title>Gene expression during zombie ant biting behavior reflects the complexity underlying fungal parasitic behavioral manipulation.</title>
        <authorList>
            <person name="de Bekker C."/>
            <person name="Ohm R.A."/>
            <person name="Loreto R.G."/>
            <person name="Sebastian A."/>
            <person name="Albert I."/>
            <person name="Merrow M."/>
            <person name="Brachmann A."/>
            <person name="Hughes D.P."/>
        </authorList>
    </citation>
    <scope>NUCLEOTIDE SEQUENCE [LARGE SCALE GENOMIC DNA]</scope>
    <source>
        <strain evidence="2 3">SC16a</strain>
    </source>
</reference>
<keyword evidence="3" id="KW-1185">Reference proteome</keyword>
<proteinExistence type="predicted"/>
<name>A0A2A9PKH9_OPHUN</name>
<dbReference type="EMBL" id="LAZP02000073">
    <property type="protein sequence ID" value="PFH61412.1"/>
    <property type="molecule type" value="Genomic_DNA"/>
</dbReference>
<dbReference type="AlphaFoldDB" id="A0A2A9PKH9"/>
<reference evidence="2 3" key="2">
    <citation type="journal article" date="2017" name="Sci. Rep.">
        <title>Ant-infecting Ophiocordyceps genomes reveal a high diversity of potential behavioral manipulation genes and a possible major role for enterotoxins.</title>
        <authorList>
            <person name="de Bekker C."/>
            <person name="Ohm R.A."/>
            <person name="Evans H.C."/>
            <person name="Brachmann A."/>
            <person name="Hughes D.P."/>
        </authorList>
    </citation>
    <scope>NUCLEOTIDE SEQUENCE [LARGE SCALE GENOMIC DNA]</scope>
    <source>
        <strain evidence="2 3">SC16a</strain>
    </source>
</reference>
<sequence>MILGSLKLQFRTPIIGLEADPLAPEDLHAYHLEKLASIETRPQQAKHHRTEYAVTASTRSLLRRRQ</sequence>
<organism evidence="2 3">
    <name type="scientific">Ophiocordyceps unilateralis</name>
    <name type="common">Zombie-ant fungus</name>
    <name type="synonym">Torrubia unilateralis</name>
    <dbReference type="NCBI Taxonomy" id="268505"/>
    <lineage>
        <taxon>Eukaryota</taxon>
        <taxon>Fungi</taxon>
        <taxon>Dikarya</taxon>
        <taxon>Ascomycota</taxon>
        <taxon>Pezizomycotina</taxon>
        <taxon>Sordariomycetes</taxon>
        <taxon>Hypocreomycetidae</taxon>
        <taxon>Hypocreales</taxon>
        <taxon>Ophiocordycipitaceae</taxon>
        <taxon>Ophiocordyceps</taxon>
    </lineage>
</organism>
<gene>
    <name evidence="2" type="ORF">XA68_17464</name>
</gene>
<evidence type="ECO:0000313" key="3">
    <source>
        <dbReference type="Proteomes" id="UP000037136"/>
    </source>
</evidence>
<feature type="region of interest" description="Disordered" evidence="1">
    <location>
        <begin position="40"/>
        <end position="66"/>
    </location>
</feature>
<protein>
    <submittedName>
        <fullName evidence="2">Uncharacterized protein</fullName>
    </submittedName>
</protein>
<dbReference type="Proteomes" id="UP000037136">
    <property type="component" value="Unassembled WGS sequence"/>
</dbReference>
<accession>A0A2A9PKH9</accession>
<evidence type="ECO:0000256" key="1">
    <source>
        <dbReference type="SAM" id="MobiDB-lite"/>
    </source>
</evidence>
<evidence type="ECO:0000313" key="2">
    <source>
        <dbReference type="EMBL" id="PFH61412.1"/>
    </source>
</evidence>